<dbReference type="InterPro" id="IPR050091">
    <property type="entry name" value="PKS_NRPS_Biosynth_Enz"/>
</dbReference>
<protein>
    <submittedName>
        <fullName evidence="6">Polyketide synthase</fullName>
    </submittedName>
</protein>
<organism evidence="6 7">
    <name type="scientific">Mycobacterium canetti</name>
    <dbReference type="NCBI Taxonomy" id="78331"/>
    <lineage>
        <taxon>Bacteria</taxon>
        <taxon>Bacillati</taxon>
        <taxon>Actinomycetota</taxon>
        <taxon>Actinomycetes</taxon>
        <taxon>Mycobacteriales</taxon>
        <taxon>Mycobacteriaceae</taxon>
        <taxon>Mycobacterium</taxon>
        <taxon>Mycobacterium tuberculosis complex</taxon>
    </lineage>
</organism>
<dbReference type="InterPro" id="IPR018201">
    <property type="entry name" value="Ketoacyl_synth_AS"/>
</dbReference>
<dbReference type="SUPFAM" id="SSF53901">
    <property type="entry name" value="Thiolase-like"/>
    <property type="match status" value="1"/>
</dbReference>
<dbReference type="Pfam" id="PF00109">
    <property type="entry name" value="ketoacyl-synt"/>
    <property type="match status" value="1"/>
</dbReference>
<dbReference type="PROSITE" id="PS00606">
    <property type="entry name" value="KS3_1"/>
    <property type="match status" value="1"/>
</dbReference>
<evidence type="ECO:0000313" key="6">
    <source>
        <dbReference type="EMBL" id="MEQ6322698.1"/>
    </source>
</evidence>
<dbReference type="PANTHER" id="PTHR43775:SF37">
    <property type="entry name" value="SI:DKEY-61P9.11"/>
    <property type="match status" value="1"/>
</dbReference>
<dbReference type="CDD" id="cd00833">
    <property type="entry name" value="PKS"/>
    <property type="match status" value="1"/>
</dbReference>
<reference evidence="6 7" key="1">
    <citation type="submission" date="2024-05" db="EMBL/GenBank/DDBJ databases">
        <title>Whole genome sequences of Mycobacterium canettii strains associated with human tuberculosis in Canada.</title>
        <authorList>
            <person name="Islam M.R."/>
            <person name="Soualhine H."/>
        </authorList>
    </citation>
    <scope>NUCLEOTIDE SEQUENCE [LARGE SCALE GENOMIC DNA]</scope>
    <source>
        <strain evidence="6 7">1901080</strain>
    </source>
</reference>
<evidence type="ECO:0000313" key="7">
    <source>
        <dbReference type="Proteomes" id="UP001485476"/>
    </source>
</evidence>
<keyword evidence="2" id="KW-0597">Phosphoprotein</keyword>
<dbReference type="SMART" id="SM00825">
    <property type="entry name" value="PKS_KS"/>
    <property type="match status" value="1"/>
</dbReference>
<evidence type="ECO:0000256" key="3">
    <source>
        <dbReference type="ARBA" id="ARBA00022679"/>
    </source>
</evidence>
<evidence type="ECO:0000256" key="1">
    <source>
        <dbReference type="ARBA" id="ARBA00022450"/>
    </source>
</evidence>
<accession>A0ABV1MNX6</accession>
<keyword evidence="4" id="KW-0511">Multifunctional enzyme</keyword>
<dbReference type="PROSITE" id="PS52004">
    <property type="entry name" value="KS3_2"/>
    <property type="match status" value="1"/>
</dbReference>
<dbReference type="InterPro" id="IPR020841">
    <property type="entry name" value="PKS_Beta-ketoAc_synthase_dom"/>
</dbReference>
<evidence type="ECO:0000256" key="4">
    <source>
        <dbReference type="ARBA" id="ARBA00023268"/>
    </source>
</evidence>
<dbReference type="EMBL" id="JBEEEP010000160">
    <property type="protein sequence ID" value="MEQ6322698.1"/>
    <property type="molecule type" value="Genomic_DNA"/>
</dbReference>
<dbReference type="Proteomes" id="UP001485476">
    <property type="component" value="Unassembled WGS sequence"/>
</dbReference>
<name>A0ABV1MNX6_9MYCO</name>
<proteinExistence type="predicted"/>
<dbReference type="Gene3D" id="3.40.47.10">
    <property type="match status" value="1"/>
</dbReference>
<sequence length="187" mass="20255">IGMGCRLPGGIDSPDRLWEALLRGDDLVTEVPADRWDADEYYDPEPGVPGRSVCRWGSFLDNVGDFDPEFFGISEREATAMDPQHRLLLETAWEAMEHGGLTPNQMASRTGVFVGLMHDDYQFVHADAQTLAGPYGYIGNSFAMGSGRIAYAMGLQGPAITVDTACSSGLTAIHLACRSLHDGESDI</sequence>
<evidence type="ECO:0000256" key="2">
    <source>
        <dbReference type="ARBA" id="ARBA00022553"/>
    </source>
</evidence>
<feature type="non-terminal residue" evidence="6">
    <location>
        <position position="187"/>
    </location>
</feature>
<gene>
    <name evidence="6" type="ORF">ABDZ14_21225</name>
</gene>
<keyword evidence="3" id="KW-0808">Transferase</keyword>
<dbReference type="PANTHER" id="PTHR43775">
    <property type="entry name" value="FATTY ACID SYNTHASE"/>
    <property type="match status" value="1"/>
</dbReference>
<dbReference type="InterPro" id="IPR016039">
    <property type="entry name" value="Thiolase-like"/>
</dbReference>
<dbReference type="InterPro" id="IPR014030">
    <property type="entry name" value="Ketoacyl_synth_N"/>
</dbReference>
<evidence type="ECO:0000259" key="5">
    <source>
        <dbReference type="PROSITE" id="PS52004"/>
    </source>
</evidence>
<keyword evidence="7" id="KW-1185">Reference proteome</keyword>
<dbReference type="RefSeq" id="WP_349652360.1">
    <property type="nucleotide sequence ID" value="NZ_JBEEEP010000160.1"/>
</dbReference>
<feature type="domain" description="Ketosynthase family 3 (KS3)" evidence="5">
    <location>
        <begin position="1"/>
        <end position="187"/>
    </location>
</feature>
<comment type="caution">
    <text evidence="6">The sequence shown here is derived from an EMBL/GenBank/DDBJ whole genome shotgun (WGS) entry which is preliminary data.</text>
</comment>
<feature type="non-terminal residue" evidence="6">
    <location>
        <position position="1"/>
    </location>
</feature>
<keyword evidence="1" id="KW-0596">Phosphopantetheine</keyword>